<dbReference type="SUPFAM" id="SSF55785">
    <property type="entry name" value="PYP-like sensor domain (PAS domain)"/>
    <property type="match status" value="1"/>
</dbReference>
<dbReference type="PRINTS" id="PR00344">
    <property type="entry name" value="BCTRLSENSOR"/>
</dbReference>
<dbReference type="SMART" id="SM00086">
    <property type="entry name" value="PAC"/>
    <property type="match status" value="1"/>
</dbReference>
<dbReference type="Pfam" id="PF08447">
    <property type="entry name" value="PAS_3"/>
    <property type="match status" value="1"/>
</dbReference>
<dbReference type="CDD" id="cd00130">
    <property type="entry name" value="PAS"/>
    <property type="match status" value="1"/>
</dbReference>
<organism evidence="10 11">
    <name type="scientific">Endobacterium cereale</name>
    <dbReference type="NCBI Taxonomy" id="2663029"/>
    <lineage>
        <taxon>Bacteria</taxon>
        <taxon>Pseudomonadati</taxon>
        <taxon>Pseudomonadota</taxon>
        <taxon>Alphaproteobacteria</taxon>
        <taxon>Hyphomicrobiales</taxon>
        <taxon>Rhizobiaceae</taxon>
        <taxon>Endobacterium</taxon>
    </lineage>
</organism>
<protein>
    <recommendedName>
        <fullName evidence="2">histidine kinase</fullName>
        <ecNumber evidence="2">2.7.13.3</ecNumber>
    </recommendedName>
</protein>
<dbReference type="Pfam" id="PF00072">
    <property type="entry name" value="Response_reg"/>
    <property type="match status" value="1"/>
</dbReference>
<name>A0A6A8A9X6_9HYPH</name>
<dbReference type="InterPro" id="IPR003594">
    <property type="entry name" value="HATPase_dom"/>
</dbReference>
<dbReference type="Pfam" id="PF00512">
    <property type="entry name" value="HisKA"/>
    <property type="match status" value="1"/>
</dbReference>
<dbReference type="CDD" id="cd00082">
    <property type="entry name" value="HisKA"/>
    <property type="match status" value="1"/>
</dbReference>
<evidence type="ECO:0000256" key="4">
    <source>
        <dbReference type="PROSITE-ProRule" id="PRU00169"/>
    </source>
</evidence>
<dbReference type="InterPro" id="IPR035965">
    <property type="entry name" value="PAS-like_dom_sf"/>
</dbReference>
<dbReference type="AlphaFoldDB" id="A0A6A8A9X6"/>
<evidence type="ECO:0000259" key="6">
    <source>
        <dbReference type="PROSITE" id="PS50109"/>
    </source>
</evidence>
<dbReference type="GO" id="GO:0000155">
    <property type="term" value="F:phosphorelay sensor kinase activity"/>
    <property type="evidence" value="ECO:0007669"/>
    <property type="project" value="InterPro"/>
</dbReference>
<evidence type="ECO:0000256" key="5">
    <source>
        <dbReference type="SAM" id="Coils"/>
    </source>
</evidence>
<dbReference type="EC" id="2.7.13.3" evidence="2"/>
<dbReference type="Pfam" id="PF02518">
    <property type="entry name" value="HATPase_c"/>
    <property type="match status" value="1"/>
</dbReference>
<feature type="domain" description="Histidine kinase" evidence="6">
    <location>
        <begin position="328"/>
        <end position="547"/>
    </location>
</feature>
<dbReference type="InterPro" id="IPR005467">
    <property type="entry name" value="His_kinase_dom"/>
</dbReference>
<feature type="modified residue" description="4-aspartylphosphate" evidence="4">
    <location>
        <position position="621"/>
    </location>
</feature>
<dbReference type="SMART" id="SM00448">
    <property type="entry name" value="REC"/>
    <property type="match status" value="1"/>
</dbReference>
<dbReference type="InterPro" id="IPR000014">
    <property type="entry name" value="PAS"/>
</dbReference>
<proteinExistence type="predicted"/>
<dbReference type="SMART" id="SM00091">
    <property type="entry name" value="PAS"/>
    <property type="match status" value="1"/>
</dbReference>
<dbReference type="SUPFAM" id="SSF47384">
    <property type="entry name" value="Homodimeric domain of signal transducing histidine kinase"/>
    <property type="match status" value="1"/>
</dbReference>
<evidence type="ECO:0000259" key="9">
    <source>
        <dbReference type="PROSITE" id="PS50113"/>
    </source>
</evidence>
<comment type="catalytic activity">
    <reaction evidence="1">
        <text>ATP + protein L-histidine = ADP + protein N-phospho-L-histidine.</text>
        <dbReference type="EC" id="2.7.13.3"/>
    </reaction>
</comment>
<dbReference type="InterPro" id="IPR004358">
    <property type="entry name" value="Sig_transdc_His_kin-like_C"/>
</dbReference>
<dbReference type="Gene3D" id="3.40.50.2300">
    <property type="match status" value="1"/>
</dbReference>
<comment type="caution">
    <text evidence="10">The sequence shown here is derived from an EMBL/GenBank/DDBJ whole genome shotgun (WGS) entry which is preliminary data.</text>
</comment>
<dbReference type="PANTHER" id="PTHR43065:SF42">
    <property type="entry name" value="TWO-COMPONENT SENSOR PPRA"/>
    <property type="match status" value="1"/>
</dbReference>
<gene>
    <name evidence="10" type="ORF">GAO09_11860</name>
</gene>
<dbReference type="Gene3D" id="3.30.565.10">
    <property type="entry name" value="Histidine kinase-like ATPase, C-terminal domain"/>
    <property type="match status" value="1"/>
</dbReference>
<keyword evidence="3 4" id="KW-0597">Phosphoprotein</keyword>
<dbReference type="Gene3D" id="2.10.70.100">
    <property type="match status" value="1"/>
</dbReference>
<feature type="domain" description="PAC" evidence="9">
    <location>
        <begin position="224"/>
        <end position="276"/>
    </location>
</feature>
<evidence type="ECO:0000259" key="7">
    <source>
        <dbReference type="PROSITE" id="PS50110"/>
    </source>
</evidence>
<dbReference type="PANTHER" id="PTHR43065">
    <property type="entry name" value="SENSOR HISTIDINE KINASE"/>
    <property type="match status" value="1"/>
</dbReference>
<dbReference type="InterPro" id="IPR000700">
    <property type="entry name" value="PAS-assoc_C"/>
</dbReference>
<dbReference type="RefSeq" id="WP_338015075.1">
    <property type="nucleotide sequence ID" value="NZ_WIXI01000042.1"/>
</dbReference>
<accession>A0A6A8A9X6</accession>
<dbReference type="SUPFAM" id="SSF52172">
    <property type="entry name" value="CheY-like"/>
    <property type="match status" value="2"/>
</dbReference>
<keyword evidence="11" id="KW-1185">Reference proteome</keyword>
<dbReference type="InterPro" id="IPR003661">
    <property type="entry name" value="HisK_dim/P_dom"/>
</dbReference>
<dbReference type="InterPro" id="IPR013655">
    <property type="entry name" value="PAS_fold_3"/>
</dbReference>
<dbReference type="PROSITE" id="PS50113">
    <property type="entry name" value="PAC"/>
    <property type="match status" value="1"/>
</dbReference>
<evidence type="ECO:0000313" key="11">
    <source>
        <dbReference type="Proteomes" id="UP000435138"/>
    </source>
</evidence>
<dbReference type="PROSITE" id="PS50109">
    <property type="entry name" value="HIS_KIN"/>
    <property type="match status" value="1"/>
</dbReference>
<keyword evidence="5" id="KW-0175">Coiled coil</keyword>
<dbReference type="InterPro" id="IPR036097">
    <property type="entry name" value="HisK_dim/P_sf"/>
</dbReference>
<dbReference type="PROSITE" id="PS50112">
    <property type="entry name" value="PAS"/>
    <property type="match status" value="1"/>
</dbReference>
<evidence type="ECO:0000313" key="10">
    <source>
        <dbReference type="EMBL" id="MQY46728.1"/>
    </source>
</evidence>
<dbReference type="SUPFAM" id="SSF55874">
    <property type="entry name" value="ATPase domain of HSP90 chaperone/DNA topoisomerase II/histidine kinase"/>
    <property type="match status" value="1"/>
</dbReference>
<dbReference type="Proteomes" id="UP000435138">
    <property type="component" value="Unassembled WGS sequence"/>
</dbReference>
<evidence type="ECO:0000256" key="2">
    <source>
        <dbReference type="ARBA" id="ARBA00012438"/>
    </source>
</evidence>
<dbReference type="SMART" id="SM00388">
    <property type="entry name" value="HisKA"/>
    <property type="match status" value="1"/>
</dbReference>
<feature type="domain" description="Response regulatory" evidence="7">
    <location>
        <begin position="571"/>
        <end position="681"/>
    </location>
</feature>
<dbReference type="InterPro" id="IPR011006">
    <property type="entry name" value="CheY-like_superfamily"/>
</dbReference>
<dbReference type="InterPro" id="IPR036890">
    <property type="entry name" value="HATPase_C_sf"/>
</dbReference>
<dbReference type="NCBIfam" id="TIGR00229">
    <property type="entry name" value="sensory_box"/>
    <property type="match status" value="1"/>
</dbReference>
<feature type="coiled-coil region" evidence="5">
    <location>
        <begin position="263"/>
        <end position="290"/>
    </location>
</feature>
<dbReference type="PROSITE" id="PS50110">
    <property type="entry name" value="RESPONSE_REGULATORY"/>
    <property type="match status" value="1"/>
</dbReference>
<dbReference type="Gene3D" id="3.30.450.20">
    <property type="entry name" value="PAS domain"/>
    <property type="match status" value="1"/>
</dbReference>
<dbReference type="Gene3D" id="1.10.287.130">
    <property type="match status" value="1"/>
</dbReference>
<evidence type="ECO:0000256" key="3">
    <source>
        <dbReference type="ARBA" id="ARBA00022553"/>
    </source>
</evidence>
<evidence type="ECO:0000256" key="1">
    <source>
        <dbReference type="ARBA" id="ARBA00000085"/>
    </source>
</evidence>
<dbReference type="InterPro" id="IPR001789">
    <property type="entry name" value="Sig_transdc_resp-reg_receiver"/>
</dbReference>
<dbReference type="InterPro" id="IPR001610">
    <property type="entry name" value="PAC"/>
</dbReference>
<evidence type="ECO:0000259" key="8">
    <source>
        <dbReference type="PROSITE" id="PS50112"/>
    </source>
</evidence>
<dbReference type="EMBL" id="WIXI01000042">
    <property type="protein sequence ID" value="MQY46728.1"/>
    <property type="molecule type" value="Genomic_DNA"/>
</dbReference>
<sequence length="681" mass="74030">MTAIPDSGILNLVLAPTGRDSQIACSLLLEAGYKAAVVRDLPDLLRQMNEDVGLVVVTEEAVRSADLRPLSQWVKNQPSWSDIPFIVLTQRGGGPERNPAAARLLEVLGNVNFIERPFHATTFVSVARTAMRGRRRQYEARSRIEALDEGERRLATALEAGRLGAWELDLDSLVLTTSTTCRSIFGRSADDGFTYGDLIASIHPEDQERMQTAVAATIETGIDYAIEYRTIWPDGSVHWAEIRAQLYRNRAGQAVKLVGVSANITERRNAEEHQRRLNEVLEERVAARTAELEDAHSVVLAEVAQRQKAEDQLRQSQKLEAIGQLTGGVAHDFNNLLMAVLGNLEMLRKSVADDPRLVRLTDGALQGARRGASLTQRLLAFARRQDLQVKPVDLRQLVEGMQELLSRSVGPEVSLETEFSDNLPPVLADANQVELALLNLAVNSRDAMPDGGAIRIRLSEKMVEGDQSDLVDGRYNVLALTDTGNGMDSATLAKAVEPFFSTKELGKGTGLGLSMIHGLALQLGGKFVLESAVGVGTTAELWIPVAAADVIQALDLTPVPITPIINQGPKRILLVDDDVLIAMSSADMIMDLGHEVVEVHSGAEALDVLQTGEAFDLMITDYSMPGMNGGELVRHTKQLRPNLPVLLATGYADLPAGVDVDAARLSKPYTQDQLANEIAKI</sequence>
<reference evidence="10 11" key="1">
    <citation type="submission" date="2019-11" db="EMBL/GenBank/DDBJ databases">
        <title>Genome analysis of Rhizobacterium cereale a novel genus and species isolated from maize roots in North Spain.</title>
        <authorList>
            <person name="Menendez E."/>
            <person name="Flores-Felix J.D."/>
            <person name="Ramirez-Bahena M.-H."/>
            <person name="Igual J.M."/>
            <person name="Garcia-Fraile P."/>
            <person name="Peix A."/>
            <person name="Velazquez E."/>
        </authorList>
    </citation>
    <scope>NUCLEOTIDE SEQUENCE [LARGE SCALE GENOMIC DNA]</scope>
    <source>
        <strain evidence="10 11">RZME27</strain>
    </source>
</reference>
<feature type="domain" description="PAS" evidence="8">
    <location>
        <begin position="150"/>
        <end position="221"/>
    </location>
</feature>
<dbReference type="SMART" id="SM00387">
    <property type="entry name" value="HATPase_c"/>
    <property type="match status" value="1"/>
</dbReference>